<dbReference type="GO" id="GO:0047355">
    <property type="term" value="F:CDP-glycerol glycerophosphotransferase activity"/>
    <property type="evidence" value="ECO:0007669"/>
    <property type="project" value="InterPro"/>
</dbReference>
<reference evidence="8" key="1">
    <citation type="submission" date="2021-04" db="EMBL/GenBank/DDBJ databases">
        <title>Genome seq and assembly of Streptomyces sp. RG38.</title>
        <authorList>
            <person name="Chhetri G."/>
        </authorList>
    </citation>
    <scope>NUCLEOTIDE SEQUENCE</scope>
    <source>
        <strain evidence="8">RG38</strain>
    </source>
</reference>
<evidence type="ECO:0000256" key="2">
    <source>
        <dbReference type="ARBA" id="ARBA00010488"/>
    </source>
</evidence>
<evidence type="ECO:0000313" key="8">
    <source>
        <dbReference type="EMBL" id="MBQ0828961.1"/>
    </source>
</evidence>
<sequence>MPRFPVIAPAHLVPVSARRCLAGLLRAVRGPALRLHYRFQRTLPLRADRALFAADRGRGGGDPGALEQAFRTVAPHIRTAWAADPAHHHTLPPGPRRLTPGTAAYWTALARSRYLVHGTDLDGRLVTRRGQIVVRTGAGAPLGVTGPGPAGVRGTDAGRPPRGSGVRDGVIPLSPRPAPDRGRTRPVPEFGQPRTDALLRATEEDVARLRQTLGLPGGVITVLYAPAYRAHRPARPPGPDLGRLLTRLGPRHAVLLRAEHPDGAPPAPVPPRHPRLLDVTGHPRVESLLLAADVLVTDGSPLVFDYAVLDRPIVVLAGEAAALPAPGAARGPARDARDAWVAVRTRPPGPVVRTEDELTGLLASGRWDGAESARLRAAFRERFCRYDDGHAAERVVRHIVLGETDLPPVVPLCARRPARSAVALSGRTASARVPHSAGSRRTTDSL</sequence>
<keyword evidence="9" id="KW-1185">Reference proteome</keyword>
<dbReference type="InterPro" id="IPR043149">
    <property type="entry name" value="TagF_N"/>
</dbReference>
<dbReference type="AlphaFoldDB" id="A0A940XIC7"/>
<dbReference type="GO" id="GO:0019350">
    <property type="term" value="P:teichoic acid biosynthetic process"/>
    <property type="evidence" value="ECO:0007669"/>
    <property type="project" value="UniProtKB-KW"/>
</dbReference>
<dbReference type="EMBL" id="JAGPNL010000006">
    <property type="protein sequence ID" value="MBQ0828961.1"/>
    <property type="molecule type" value="Genomic_DNA"/>
</dbReference>
<accession>A0A940XIC7</accession>
<keyword evidence="4" id="KW-0808">Transferase</keyword>
<dbReference type="PANTHER" id="PTHR37316:SF3">
    <property type="entry name" value="TEICHOIC ACID GLYCEROL-PHOSPHATE TRANSFERASE"/>
    <property type="match status" value="1"/>
</dbReference>
<dbReference type="SUPFAM" id="SSF53756">
    <property type="entry name" value="UDP-Glycosyltransferase/glycogen phosphorylase"/>
    <property type="match status" value="1"/>
</dbReference>
<comment type="subcellular location">
    <subcellularLocation>
        <location evidence="1">Cell membrane</location>
        <topology evidence="1">Peripheral membrane protein</topology>
    </subcellularLocation>
</comment>
<protein>
    <submittedName>
        <fullName evidence="8">CDP-glycerol glycerophosphotransferase family protein</fullName>
    </submittedName>
</protein>
<dbReference type="Gene3D" id="3.40.50.12580">
    <property type="match status" value="1"/>
</dbReference>
<dbReference type="RefSeq" id="WP_210874599.1">
    <property type="nucleotide sequence ID" value="NZ_JAGPNL010000006.1"/>
</dbReference>
<evidence type="ECO:0000256" key="1">
    <source>
        <dbReference type="ARBA" id="ARBA00004202"/>
    </source>
</evidence>
<proteinExistence type="inferred from homology"/>
<evidence type="ECO:0000256" key="7">
    <source>
        <dbReference type="SAM" id="MobiDB-lite"/>
    </source>
</evidence>
<comment type="similarity">
    <text evidence="2">Belongs to the CDP-glycerol glycerophosphotransferase family.</text>
</comment>
<evidence type="ECO:0000256" key="5">
    <source>
        <dbReference type="ARBA" id="ARBA00022944"/>
    </source>
</evidence>
<dbReference type="GO" id="GO:0005886">
    <property type="term" value="C:plasma membrane"/>
    <property type="evidence" value="ECO:0007669"/>
    <property type="project" value="UniProtKB-SubCell"/>
</dbReference>
<evidence type="ECO:0000256" key="6">
    <source>
        <dbReference type="ARBA" id="ARBA00023136"/>
    </source>
</evidence>
<evidence type="ECO:0000256" key="3">
    <source>
        <dbReference type="ARBA" id="ARBA00022475"/>
    </source>
</evidence>
<dbReference type="InterPro" id="IPR051612">
    <property type="entry name" value="Teichoic_Acid_Biosynth"/>
</dbReference>
<organism evidence="8 9">
    <name type="scientific">Streptomyces tagetis</name>
    <dbReference type="NCBI Taxonomy" id="2820809"/>
    <lineage>
        <taxon>Bacteria</taxon>
        <taxon>Bacillati</taxon>
        <taxon>Actinomycetota</taxon>
        <taxon>Actinomycetes</taxon>
        <taxon>Kitasatosporales</taxon>
        <taxon>Streptomycetaceae</taxon>
        <taxon>Streptomyces</taxon>
    </lineage>
</organism>
<keyword evidence="5" id="KW-0777">Teichoic acid biosynthesis</keyword>
<evidence type="ECO:0000313" key="9">
    <source>
        <dbReference type="Proteomes" id="UP000677875"/>
    </source>
</evidence>
<dbReference type="InterPro" id="IPR007554">
    <property type="entry name" value="Glycerophosphate_synth"/>
</dbReference>
<dbReference type="PANTHER" id="PTHR37316">
    <property type="entry name" value="TEICHOIC ACID GLYCEROL-PHOSPHATE PRIMASE"/>
    <property type="match status" value="1"/>
</dbReference>
<gene>
    <name evidence="8" type="ORF">J5Y05_21040</name>
</gene>
<dbReference type="Pfam" id="PF04464">
    <property type="entry name" value="Glyphos_transf"/>
    <property type="match status" value="2"/>
</dbReference>
<dbReference type="Gene3D" id="3.40.50.11820">
    <property type="match status" value="2"/>
</dbReference>
<feature type="region of interest" description="Disordered" evidence="7">
    <location>
        <begin position="423"/>
        <end position="446"/>
    </location>
</feature>
<dbReference type="Proteomes" id="UP000677875">
    <property type="component" value="Unassembled WGS sequence"/>
</dbReference>
<keyword evidence="6" id="KW-0472">Membrane</keyword>
<name>A0A940XIC7_9ACTN</name>
<dbReference type="InterPro" id="IPR043148">
    <property type="entry name" value="TagF_C"/>
</dbReference>
<keyword evidence="3" id="KW-1003">Cell membrane</keyword>
<comment type="caution">
    <text evidence="8">The sequence shown here is derived from an EMBL/GenBank/DDBJ whole genome shotgun (WGS) entry which is preliminary data.</text>
</comment>
<evidence type="ECO:0000256" key="4">
    <source>
        <dbReference type="ARBA" id="ARBA00022679"/>
    </source>
</evidence>
<feature type="region of interest" description="Disordered" evidence="7">
    <location>
        <begin position="143"/>
        <end position="191"/>
    </location>
</feature>